<dbReference type="PANTHER" id="PTHR43591:SF10">
    <property type="entry name" value="ABC TRANSMEMBRANE TYPE-1 DOMAIN-CONTAINING PROTEIN-RELATED"/>
    <property type="match status" value="1"/>
</dbReference>
<dbReference type="PANTHER" id="PTHR43591">
    <property type="entry name" value="METHYLTRANSFERASE"/>
    <property type="match status" value="1"/>
</dbReference>
<keyword evidence="3" id="KW-1185">Reference proteome</keyword>
<dbReference type="Pfam" id="PF13489">
    <property type="entry name" value="Methyltransf_23"/>
    <property type="match status" value="1"/>
</dbReference>
<dbReference type="GO" id="GO:0008168">
    <property type="term" value="F:methyltransferase activity"/>
    <property type="evidence" value="ECO:0007669"/>
    <property type="project" value="TreeGrafter"/>
</dbReference>
<comment type="caution">
    <text evidence="2">The sequence shown here is derived from an EMBL/GenBank/DDBJ whole genome shotgun (WGS) entry which is preliminary data.</text>
</comment>
<evidence type="ECO:0000256" key="1">
    <source>
        <dbReference type="ARBA" id="ARBA00038158"/>
    </source>
</evidence>
<dbReference type="Proteomes" id="UP000732380">
    <property type="component" value="Unassembled WGS sequence"/>
</dbReference>
<accession>A0A9P7PX79</accession>
<dbReference type="AlphaFoldDB" id="A0A9P7PX79"/>
<proteinExistence type="inferred from homology"/>
<dbReference type="EMBL" id="SRQM01000581">
    <property type="protein sequence ID" value="KAG6108217.1"/>
    <property type="molecule type" value="Genomic_DNA"/>
</dbReference>
<organism evidence="2 3">
    <name type="scientific">Claviceps humidiphila</name>
    <dbReference type="NCBI Taxonomy" id="1294629"/>
    <lineage>
        <taxon>Eukaryota</taxon>
        <taxon>Fungi</taxon>
        <taxon>Dikarya</taxon>
        <taxon>Ascomycota</taxon>
        <taxon>Pezizomycotina</taxon>
        <taxon>Sordariomycetes</taxon>
        <taxon>Hypocreomycetidae</taxon>
        <taxon>Hypocreales</taxon>
        <taxon>Clavicipitaceae</taxon>
        <taxon>Claviceps</taxon>
    </lineage>
</organism>
<evidence type="ECO:0000313" key="2">
    <source>
        <dbReference type="EMBL" id="KAG6108217.1"/>
    </source>
</evidence>
<reference evidence="2 3" key="1">
    <citation type="journal article" date="2020" name="bioRxiv">
        <title>Whole genome comparisons of ergot fungi reveals the divergence and evolution of species within the genus Claviceps are the result of varying mechanisms driving genome evolution and host range expansion.</title>
        <authorList>
            <person name="Wyka S.A."/>
            <person name="Mondo S.J."/>
            <person name="Liu M."/>
            <person name="Dettman J."/>
            <person name="Nalam V."/>
            <person name="Broders K.D."/>
        </authorList>
    </citation>
    <scope>NUCLEOTIDE SEQUENCE [LARGE SCALE GENOMIC DNA]</scope>
    <source>
        <strain evidence="2 3">LM576</strain>
    </source>
</reference>
<protein>
    <submittedName>
        <fullName evidence="2">Uncharacterized protein</fullName>
    </submittedName>
</protein>
<dbReference type="SUPFAM" id="SSF53335">
    <property type="entry name" value="S-adenosyl-L-methionine-dependent methyltransferases"/>
    <property type="match status" value="1"/>
</dbReference>
<dbReference type="InterPro" id="IPR029063">
    <property type="entry name" value="SAM-dependent_MTases_sf"/>
</dbReference>
<name>A0A9P7PX79_9HYPO</name>
<comment type="similarity">
    <text evidence="1">Belongs to the methyltransferase superfamily. LaeA methyltransferase family.</text>
</comment>
<dbReference type="Gene3D" id="3.40.50.150">
    <property type="entry name" value="Vaccinia Virus protein VP39"/>
    <property type="match status" value="1"/>
</dbReference>
<gene>
    <name evidence="2" type="ORF">E4U13_006562</name>
</gene>
<sequence length="272" mass="30675">MHSSINPVAPKSSKAAYSVAKCLKVPRHATQQQTILVQQHGMGHWHLKLSKDPAICAQIRKSGRRERYKSQLTRRRMIGFPVSTAVHAIEAPSIEVGRNTDDGYDLSSSEADDATASLSSSIASTYTYERGRIWAVEVRDRYPSATVRGIDIAPIQPKWVPANVSFLVDDCELDWTERDVDLAHFRFTIVFMKKTSQVLGHAFESLRPGGWIELQELQPTTLCDDETMPDDDPVKYLFEKIDITFELLGLKAKLPLKLESYLREAGFENVHC</sequence>
<evidence type="ECO:0000313" key="3">
    <source>
        <dbReference type="Proteomes" id="UP000732380"/>
    </source>
</evidence>